<dbReference type="InterPro" id="IPR041966">
    <property type="entry name" value="LOTUS-like"/>
</dbReference>
<dbReference type="VEuPathDB" id="VectorBase:HLOH_059931"/>
<name>A0A9J6GM21_HAELO</name>
<dbReference type="Proteomes" id="UP000821853">
    <property type="component" value="Chromosome 8"/>
</dbReference>
<proteinExistence type="predicted"/>
<dbReference type="AlphaFoldDB" id="A0A9J6GM21"/>
<feature type="compositionally biased region" description="Polar residues" evidence="1">
    <location>
        <begin position="12"/>
        <end position="21"/>
    </location>
</feature>
<feature type="region of interest" description="Disordered" evidence="1">
    <location>
        <begin position="1"/>
        <end position="25"/>
    </location>
</feature>
<keyword evidence="3" id="KW-1185">Reference proteome</keyword>
<gene>
    <name evidence="2" type="ORF">HPB48_000813</name>
</gene>
<evidence type="ECO:0000313" key="2">
    <source>
        <dbReference type="EMBL" id="KAH9379494.1"/>
    </source>
</evidence>
<organism evidence="2 3">
    <name type="scientific">Haemaphysalis longicornis</name>
    <name type="common">Bush tick</name>
    <dbReference type="NCBI Taxonomy" id="44386"/>
    <lineage>
        <taxon>Eukaryota</taxon>
        <taxon>Metazoa</taxon>
        <taxon>Ecdysozoa</taxon>
        <taxon>Arthropoda</taxon>
        <taxon>Chelicerata</taxon>
        <taxon>Arachnida</taxon>
        <taxon>Acari</taxon>
        <taxon>Parasitiformes</taxon>
        <taxon>Ixodida</taxon>
        <taxon>Ixodoidea</taxon>
        <taxon>Ixodidae</taxon>
        <taxon>Haemaphysalinae</taxon>
        <taxon>Haemaphysalis</taxon>
    </lineage>
</organism>
<evidence type="ECO:0000313" key="3">
    <source>
        <dbReference type="Proteomes" id="UP000821853"/>
    </source>
</evidence>
<reference evidence="2 3" key="1">
    <citation type="journal article" date="2020" name="Cell">
        <title>Large-Scale Comparative Analyses of Tick Genomes Elucidate Their Genetic Diversity and Vector Capacities.</title>
        <authorList>
            <consortium name="Tick Genome and Microbiome Consortium (TIGMIC)"/>
            <person name="Jia N."/>
            <person name="Wang J."/>
            <person name="Shi W."/>
            <person name="Du L."/>
            <person name="Sun Y."/>
            <person name="Zhan W."/>
            <person name="Jiang J.F."/>
            <person name="Wang Q."/>
            <person name="Zhang B."/>
            <person name="Ji P."/>
            <person name="Bell-Sakyi L."/>
            <person name="Cui X.M."/>
            <person name="Yuan T.T."/>
            <person name="Jiang B.G."/>
            <person name="Yang W.F."/>
            <person name="Lam T.T."/>
            <person name="Chang Q.C."/>
            <person name="Ding S.J."/>
            <person name="Wang X.J."/>
            <person name="Zhu J.G."/>
            <person name="Ruan X.D."/>
            <person name="Zhao L."/>
            <person name="Wei J.T."/>
            <person name="Ye R.Z."/>
            <person name="Que T.C."/>
            <person name="Du C.H."/>
            <person name="Zhou Y.H."/>
            <person name="Cheng J.X."/>
            <person name="Dai P.F."/>
            <person name="Guo W.B."/>
            <person name="Han X.H."/>
            <person name="Huang E.J."/>
            <person name="Li L.F."/>
            <person name="Wei W."/>
            <person name="Gao Y.C."/>
            <person name="Liu J.Z."/>
            <person name="Shao H.Z."/>
            <person name="Wang X."/>
            <person name="Wang C.C."/>
            <person name="Yang T.C."/>
            <person name="Huo Q.B."/>
            <person name="Li W."/>
            <person name="Chen H.Y."/>
            <person name="Chen S.E."/>
            <person name="Zhou L.G."/>
            <person name="Ni X.B."/>
            <person name="Tian J.H."/>
            <person name="Sheng Y."/>
            <person name="Liu T."/>
            <person name="Pan Y.S."/>
            <person name="Xia L.Y."/>
            <person name="Li J."/>
            <person name="Zhao F."/>
            <person name="Cao W.C."/>
        </authorList>
    </citation>
    <scope>NUCLEOTIDE SEQUENCE [LARGE SCALE GENOMIC DNA]</scope>
    <source>
        <strain evidence="2">HaeL-2018</strain>
    </source>
</reference>
<dbReference type="EMBL" id="JABSTR010000010">
    <property type="protein sequence ID" value="KAH9379494.1"/>
    <property type="molecule type" value="Genomic_DNA"/>
</dbReference>
<protein>
    <submittedName>
        <fullName evidence="2">Uncharacterized protein</fullName>
    </submittedName>
</protein>
<sequence>MSPIGRPDKTSPMFNEPTQQQSERERCLSAPIKTAGFKKQRCAVMLTVTADVRKLTPCDIFERKTVPNMNLGGRFHLHAQKNAKQPLTLPELLRQLKMREGQELPFKHHSFCGPLRFLLSLPDAVRLTRVGGETGFCQARSDKGSQAHTEFLQQPERVHSVSEPPAKYFQPSQQQSHRAQNFVHGHKVQNTREPDAGRFQARQQLQPAAGCATANAQLQPSVVPEETKDYLCHTSLTTSEVASMYFSWTNTISERLAARTIQHLAKGEQGLPA</sequence>
<accession>A0A9J6GM21</accession>
<comment type="caution">
    <text evidence="2">The sequence shown here is derived from an EMBL/GenBank/DDBJ whole genome shotgun (WGS) entry which is preliminary data.</text>
</comment>
<dbReference type="Gene3D" id="3.30.420.610">
    <property type="entry name" value="LOTUS domain-like"/>
    <property type="match status" value="1"/>
</dbReference>
<evidence type="ECO:0000256" key="1">
    <source>
        <dbReference type="SAM" id="MobiDB-lite"/>
    </source>
</evidence>